<keyword evidence="3" id="KW-1185">Reference proteome</keyword>
<proteinExistence type="predicted"/>
<gene>
    <name evidence="2" type="ordered locus">Strop_1112</name>
</gene>
<evidence type="ECO:0000313" key="3">
    <source>
        <dbReference type="Proteomes" id="UP000000235"/>
    </source>
</evidence>
<dbReference type="AlphaFoldDB" id="A4X3Y3"/>
<dbReference type="EMBL" id="CP000667">
    <property type="protein sequence ID" value="ABP53583.1"/>
    <property type="molecule type" value="Genomic_DNA"/>
</dbReference>
<sequence>MRLSAIHTYPVKGCRRRDHDVAPVLPWGLAGDRRWMLVDAAGIGITQREVSGLVALRAVAHAGGLTLRAAGHPDLDVPEPVDGVPIVVRTFRSRKLGVWAHAAGSTAQTWVSRLLGRPARLVWLARPARHIPAADREQDPGGQVTFADEYPILLSSTGSLDELNRWLAEAGEPPVPMTRFRPNLVVTGAPAWAEDGWAARLVRIGGVTFRAAGLAGRCVVTTVDQETGVRGKEPLVTLGRYRRVRQKLRFGLHMVPVETGRVAVGDEVVLAD</sequence>
<dbReference type="PROSITE" id="PS51340">
    <property type="entry name" value="MOSC"/>
    <property type="match status" value="1"/>
</dbReference>
<accession>A4X3Y3</accession>
<reference evidence="3" key="1">
    <citation type="journal article" date="2007" name="Proc. Natl. Acad. Sci. U.S.A.">
        <title>Genome sequencing reveals complex secondary metabolome in the marine actinomycete Salinispora tropica.</title>
        <authorList>
            <person name="Udwary D.W."/>
            <person name="Zeigler L."/>
            <person name="Asolkar R.N."/>
            <person name="Singan V."/>
            <person name="Lapidus A."/>
            <person name="Fenical W."/>
            <person name="Jensen P.R."/>
            <person name="Moore B.S."/>
        </authorList>
    </citation>
    <scope>NUCLEOTIDE SEQUENCE [LARGE SCALE GENOMIC DNA]</scope>
    <source>
        <strain evidence="3">ATCC BAA-916 / DSM 44818 / CNB-440</strain>
    </source>
</reference>
<dbReference type="STRING" id="369723.Strop_1112"/>
<evidence type="ECO:0000313" key="2">
    <source>
        <dbReference type="EMBL" id="ABP53583.1"/>
    </source>
</evidence>
<dbReference type="Pfam" id="PF03473">
    <property type="entry name" value="MOSC"/>
    <property type="match status" value="1"/>
</dbReference>
<dbReference type="SUPFAM" id="SSF141673">
    <property type="entry name" value="MOSC N-terminal domain-like"/>
    <property type="match status" value="1"/>
</dbReference>
<dbReference type="GO" id="GO:0030151">
    <property type="term" value="F:molybdenum ion binding"/>
    <property type="evidence" value="ECO:0007669"/>
    <property type="project" value="InterPro"/>
</dbReference>
<organism evidence="2 3">
    <name type="scientific">Salinispora tropica (strain ATCC BAA-916 / DSM 44818 / JCM 13857 / NBRC 105044 / CNB-440)</name>
    <dbReference type="NCBI Taxonomy" id="369723"/>
    <lineage>
        <taxon>Bacteria</taxon>
        <taxon>Bacillati</taxon>
        <taxon>Actinomycetota</taxon>
        <taxon>Actinomycetes</taxon>
        <taxon>Micromonosporales</taxon>
        <taxon>Micromonosporaceae</taxon>
        <taxon>Salinispora</taxon>
    </lineage>
</organism>
<dbReference type="PANTHER" id="PTHR14237">
    <property type="entry name" value="MOLYBDOPTERIN COFACTOR SULFURASE MOSC"/>
    <property type="match status" value="1"/>
</dbReference>
<dbReference type="eggNOG" id="COG3217">
    <property type="taxonomic scope" value="Bacteria"/>
</dbReference>
<dbReference type="KEGG" id="stp:Strop_1112"/>
<dbReference type="HOGENOM" id="CLU_028286_0_1_11"/>
<dbReference type="Proteomes" id="UP000000235">
    <property type="component" value="Chromosome"/>
</dbReference>
<protein>
    <submittedName>
        <fullName evidence="2">MOSC domain containing protein</fullName>
    </submittedName>
</protein>
<dbReference type="InterPro" id="IPR005302">
    <property type="entry name" value="MoCF_Sase_C"/>
</dbReference>
<feature type="domain" description="MOSC" evidence="1">
    <location>
        <begin position="119"/>
        <end position="271"/>
    </location>
</feature>
<dbReference type="PATRIC" id="fig|369723.5.peg.1134"/>
<dbReference type="SUPFAM" id="SSF50800">
    <property type="entry name" value="PK beta-barrel domain-like"/>
    <property type="match status" value="1"/>
</dbReference>
<dbReference type="GO" id="GO:0003824">
    <property type="term" value="F:catalytic activity"/>
    <property type="evidence" value="ECO:0007669"/>
    <property type="project" value="InterPro"/>
</dbReference>
<evidence type="ECO:0000259" key="1">
    <source>
        <dbReference type="PROSITE" id="PS51340"/>
    </source>
</evidence>
<dbReference type="InterPro" id="IPR011037">
    <property type="entry name" value="Pyrv_Knase-like_insert_dom_sf"/>
</dbReference>
<dbReference type="RefSeq" id="WP_011905015.1">
    <property type="nucleotide sequence ID" value="NC_009380.1"/>
</dbReference>
<name>A4X3Y3_SALTO</name>
<dbReference type="GO" id="GO:0030170">
    <property type="term" value="F:pyridoxal phosphate binding"/>
    <property type="evidence" value="ECO:0007669"/>
    <property type="project" value="InterPro"/>
</dbReference>
<dbReference type="PANTHER" id="PTHR14237:SF19">
    <property type="entry name" value="MITOCHONDRIAL AMIDOXIME REDUCING COMPONENT 1"/>
    <property type="match status" value="1"/>
</dbReference>
<dbReference type="Pfam" id="PF03476">
    <property type="entry name" value="MOSC_N"/>
    <property type="match status" value="1"/>
</dbReference>
<dbReference type="InterPro" id="IPR005303">
    <property type="entry name" value="MOCOS_middle"/>
</dbReference>